<reference evidence="1" key="1">
    <citation type="submission" date="2021-05" db="EMBL/GenBank/DDBJ databases">
        <authorList>
            <person name="Scholz U."/>
            <person name="Mascher M."/>
            <person name="Fiebig A."/>
        </authorList>
    </citation>
    <scope>NUCLEOTIDE SEQUENCE [LARGE SCALE GENOMIC DNA]</scope>
</reference>
<evidence type="ECO:0000313" key="2">
    <source>
        <dbReference type="Proteomes" id="UP001732700"/>
    </source>
</evidence>
<proteinExistence type="predicted"/>
<reference evidence="1" key="2">
    <citation type="submission" date="2025-09" db="UniProtKB">
        <authorList>
            <consortium name="EnsemblPlants"/>
        </authorList>
    </citation>
    <scope>IDENTIFICATION</scope>
</reference>
<evidence type="ECO:0000313" key="1">
    <source>
        <dbReference type="EnsemblPlants" id="AVESA.00010b.r2.4AG0573860.1.CDS"/>
    </source>
</evidence>
<keyword evidence="2" id="KW-1185">Reference proteome</keyword>
<name>A0ACD5W6F5_AVESA</name>
<sequence>MPIEENIVYGGIRKRVTSPCNLYAPLPPPFTLPTPLSLSLSPTSICSSLCLHFHLLLPLHVRSQGGHAAESMAEKMSTLILKVDLGCCSCYKKIRKILCKLQDGEGIRTISYDDGSNTIAVVGPFDPHRLSCKIRCKGGKVIKGIEIIQHGGGGGGGEPPSNMEGPPPMKSGKKKHKGKTKHKEMEHHPPPDHEQPPQPAQPQPPPPVENPPPPAQPAAPDSHISTGMPPTIEEKKHWEMPAELEPTYEPFPPPPPVEQERPTDQRLQPSPPMRPVLPVDVKPNMAEIDIPSWPAPPQPIGTAGSSSYGCSCCQPCYRGYYEGCRCCSCGRVYGYAVGVLPTPAGCYAGGGSYRTGCQLYSEEDPAGACAVM</sequence>
<protein>
    <submittedName>
        <fullName evidence="1">Uncharacterized protein</fullName>
    </submittedName>
</protein>
<dbReference type="EnsemblPlants" id="AVESA.00010b.r2.4AG0573860.1">
    <property type="protein sequence ID" value="AVESA.00010b.r2.4AG0573860.1.CDS"/>
    <property type="gene ID" value="AVESA.00010b.r2.4AG0573860"/>
</dbReference>
<dbReference type="Proteomes" id="UP001732700">
    <property type="component" value="Chromosome 4A"/>
</dbReference>
<organism evidence="1 2">
    <name type="scientific">Avena sativa</name>
    <name type="common">Oat</name>
    <dbReference type="NCBI Taxonomy" id="4498"/>
    <lineage>
        <taxon>Eukaryota</taxon>
        <taxon>Viridiplantae</taxon>
        <taxon>Streptophyta</taxon>
        <taxon>Embryophyta</taxon>
        <taxon>Tracheophyta</taxon>
        <taxon>Spermatophyta</taxon>
        <taxon>Magnoliopsida</taxon>
        <taxon>Liliopsida</taxon>
        <taxon>Poales</taxon>
        <taxon>Poaceae</taxon>
        <taxon>BOP clade</taxon>
        <taxon>Pooideae</taxon>
        <taxon>Poodae</taxon>
        <taxon>Poeae</taxon>
        <taxon>Poeae Chloroplast Group 1 (Aveneae type)</taxon>
        <taxon>Aveninae</taxon>
        <taxon>Avena</taxon>
    </lineage>
</organism>
<accession>A0ACD5W6F5</accession>